<keyword evidence="3" id="KW-1185">Reference proteome</keyword>
<protein>
    <recommendedName>
        <fullName evidence="1">Utp8 beta-propeller domain-containing protein</fullName>
    </recommendedName>
</protein>
<dbReference type="Pfam" id="PF10395">
    <property type="entry name" value="Utp8_b_propeller"/>
    <property type="match status" value="1"/>
</dbReference>
<evidence type="ECO:0000313" key="3">
    <source>
        <dbReference type="Proteomes" id="UP000622797"/>
    </source>
</evidence>
<accession>A0A8H4XE51</accession>
<sequence length="910" mass="99540">MASEYRIHKPYVLATLPRPLDHTEGRIVAREVYGLRDGQKKRKRTELVVGVDGETTSIYDVPASRLITSYPIPPQESFTCAPYSVRIRRSGTNDVSRYTYISTRDSTGQKISLFKDVVHQDGKTTSTTTASQILKTSPIQYITCSSSVSEASNVGDVVAVCQNGEFVSLSAESLAIQWTASSKSAVQDAIATQIESFEVDYVTSGTLADFSEGIFKDKPEIFSALPKTPGSEPELIAIVSRSVTQGQESRHSVILAAASGVSSTTSDIQKLSPLEIAPIGTPSVRGTDTSTYQIDVQAALLLQLQEGSLNVYDLTTPVPKLKSVVRMENAVSFSRLSRPFVLSCSLESIGLYNHQYRSVHANAPLDLSELPTESEKPKTCQLISYLRSQELVVALVDNVLVAIQVEPPKSHGKRRKQGLLIDSIGRGTATEIPAKKAKSDKLTAEFSKYVPGSMTEEYMTKLRSELDTADGHLSKGDLGEWEALLRKRFRVGLRPVVDGADGKTVNGQEEKDSQELPEWEWLSGVSSYAVVDRRWVLYAIGRTFAISVTDDVESRPKLQLILPDTNVTSYLVVAGHLTLSNLKAAFRDEYDVEALDNKTIVEDLLASLTDADPSMTLVLNYLQATQLGELELLLAIRALMLNLDLISDPKKPASNKLLKNEAHDGAENYEMDLDDLERDIAITEYYLGDDSSSRSRGLTLAFTKLWRLPAVTTVKAIRATLKTEEILSLIYTLRVELVRGAWTSLYIDPTSFDSEGNDPPPDGVITLISDLLGRCLDAVGAGGWLLNDAISSDKSETGDLLTALKLEVTAALEGLEEAVYLNGIVGEAVRFGLASQKGGTARQTWNTNKPIPMQLEGRESRLLPLGLKTKQLPTKSKVVSGGEVVQRSMRETGHLISQKVEAYSLEKLAI</sequence>
<dbReference type="Proteomes" id="UP000622797">
    <property type="component" value="Unassembled WGS sequence"/>
</dbReference>
<reference evidence="2" key="1">
    <citation type="journal article" date="2020" name="BMC Genomics">
        <title>Correction to: Identification and distribution of gene clusters required for synthesis of sphingolipid metabolism inhibitors in diverse species of the filamentous fungus Fusarium.</title>
        <authorList>
            <person name="Kim H.S."/>
            <person name="Lohmar J.M."/>
            <person name="Busman M."/>
            <person name="Brown D.W."/>
            <person name="Naumann T.A."/>
            <person name="Divon H.H."/>
            <person name="Lysoe E."/>
            <person name="Uhlig S."/>
            <person name="Proctor R.H."/>
        </authorList>
    </citation>
    <scope>NUCLEOTIDE SEQUENCE</scope>
    <source>
        <strain evidence="2">NRRL 20472</strain>
    </source>
</reference>
<gene>
    <name evidence="2" type="ORF">FSARC_1500</name>
</gene>
<dbReference type="OrthoDB" id="5330858at2759"/>
<evidence type="ECO:0000259" key="1">
    <source>
        <dbReference type="Pfam" id="PF10395"/>
    </source>
</evidence>
<dbReference type="AlphaFoldDB" id="A0A8H4XE51"/>
<name>A0A8H4XE51_9HYPO</name>
<proteinExistence type="predicted"/>
<dbReference type="EMBL" id="JABEXW010000079">
    <property type="protein sequence ID" value="KAF4971807.1"/>
    <property type="molecule type" value="Genomic_DNA"/>
</dbReference>
<evidence type="ECO:0000313" key="2">
    <source>
        <dbReference type="EMBL" id="KAF4971807.1"/>
    </source>
</evidence>
<organism evidence="2 3">
    <name type="scientific">Fusarium sarcochroum</name>
    <dbReference type="NCBI Taxonomy" id="1208366"/>
    <lineage>
        <taxon>Eukaryota</taxon>
        <taxon>Fungi</taxon>
        <taxon>Dikarya</taxon>
        <taxon>Ascomycota</taxon>
        <taxon>Pezizomycotina</taxon>
        <taxon>Sordariomycetes</taxon>
        <taxon>Hypocreomycetidae</taxon>
        <taxon>Hypocreales</taxon>
        <taxon>Nectriaceae</taxon>
        <taxon>Fusarium</taxon>
        <taxon>Fusarium lateritium species complex</taxon>
    </lineage>
</organism>
<feature type="domain" description="Utp8 beta-propeller" evidence="1">
    <location>
        <begin position="7"/>
        <end position="363"/>
    </location>
</feature>
<comment type="caution">
    <text evidence="2">The sequence shown here is derived from an EMBL/GenBank/DDBJ whole genome shotgun (WGS) entry which is preliminary data.</text>
</comment>
<dbReference type="InterPro" id="IPR018843">
    <property type="entry name" value="Utp8_b-prop"/>
</dbReference>
<reference evidence="2" key="2">
    <citation type="submission" date="2020-05" db="EMBL/GenBank/DDBJ databases">
        <authorList>
            <person name="Kim H.-S."/>
            <person name="Proctor R.H."/>
            <person name="Brown D.W."/>
        </authorList>
    </citation>
    <scope>NUCLEOTIDE SEQUENCE</scope>
    <source>
        <strain evidence="2">NRRL 20472</strain>
    </source>
</reference>